<keyword evidence="2" id="KW-0472">Membrane</keyword>
<dbReference type="AlphaFoldDB" id="A0A316U5W7"/>
<gene>
    <name evidence="3" type="ORF">BCV69DRAFT_195214</name>
</gene>
<dbReference type="GeneID" id="37011378"/>
<feature type="region of interest" description="Disordered" evidence="1">
    <location>
        <begin position="135"/>
        <end position="157"/>
    </location>
</feature>
<feature type="compositionally biased region" description="Gly residues" evidence="1">
    <location>
        <begin position="490"/>
        <end position="499"/>
    </location>
</feature>
<keyword evidence="2" id="KW-0812">Transmembrane</keyword>
<dbReference type="RefSeq" id="XP_025347817.1">
    <property type="nucleotide sequence ID" value="XM_025489644.1"/>
</dbReference>
<keyword evidence="4" id="KW-1185">Reference proteome</keyword>
<accession>A0A316U5W7</accession>
<feature type="region of interest" description="Disordered" evidence="1">
    <location>
        <begin position="363"/>
        <end position="499"/>
    </location>
</feature>
<evidence type="ECO:0000256" key="1">
    <source>
        <dbReference type="SAM" id="MobiDB-lite"/>
    </source>
</evidence>
<feature type="transmembrane region" description="Helical" evidence="2">
    <location>
        <begin position="51"/>
        <end position="75"/>
    </location>
</feature>
<name>A0A316U5W7_9BASI</name>
<feature type="compositionally biased region" description="Low complexity" evidence="1">
    <location>
        <begin position="188"/>
        <end position="197"/>
    </location>
</feature>
<reference evidence="3 4" key="1">
    <citation type="journal article" date="2018" name="Mol. Biol. Evol.">
        <title>Broad Genomic Sampling Reveals a Smut Pathogenic Ancestry of the Fungal Clade Ustilaginomycotina.</title>
        <authorList>
            <person name="Kijpornyongpan T."/>
            <person name="Mondo S.J."/>
            <person name="Barry K."/>
            <person name="Sandor L."/>
            <person name="Lee J."/>
            <person name="Lipzen A."/>
            <person name="Pangilinan J."/>
            <person name="LaButti K."/>
            <person name="Hainaut M."/>
            <person name="Henrissat B."/>
            <person name="Grigoriev I.V."/>
            <person name="Spatafora J.W."/>
            <person name="Aime M.C."/>
        </authorList>
    </citation>
    <scope>NUCLEOTIDE SEQUENCE [LARGE SCALE GENOMIC DNA]</scope>
    <source>
        <strain evidence="3 4">MCA 4718</strain>
    </source>
</reference>
<dbReference type="EMBL" id="KZ819327">
    <property type="protein sequence ID" value="PWN20657.1"/>
    <property type="molecule type" value="Genomic_DNA"/>
</dbReference>
<feature type="region of interest" description="Disordered" evidence="1">
    <location>
        <begin position="169"/>
        <end position="288"/>
    </location>
</feature>
<dbReference type="STRING" id="1684307.A0A316U5W7"/>
<proteinExistence type="predicted"/>
<keyword evidence="2" id="KW-1133">Transmembrane helix</keyword>
<evidence type="ECO:0000256" key="2">
    <source>
        <dbReference type="SAM" id="Phobius"/>
    </source>
</evidence>
<protein>
    <submittedName>
        <fullName evidence="3">Uncharacterized protein</fullName>
    </submittedName>
</protein>
<evidence type="ECO:0000313" key="4">
    <source>
        <dbReference type="Proteomes" id="UP000245942"/>
    </source>
</evidence>
<feature type="compositionally biased region" description="Low complexity" evidence="1">
    <location>
        <begin position="468"/>
        <end position="489"/>
    </location>
</feature>
<dbReference type="Proteomes" id="UP000245942">
    <property type="component" value="Unassembled WGS sequence"/>
</dbReference>
<dbReference type="OrthoDB" id="3366127at2759"/>
<sequence>MSDLVLRRAPKHLLKRLTGDYDEPLAMIELTRRAPQSTTLAQLMDSSGSGISAMAVIVLIGSLIVLWLVTVMIGVMCKYFNKPRSALHDGAYANGGLYRPSAAAYGARSTPEAKTEDPKKSYGSKASLLDMAQPMGRAASPGAPDSPDVSMSGGHFEMPLTQHAGRIAYQQHHQRSSSSSIGLPGPPAASRRAGAAGQQHPQMAGGGSGAPDGSYYQPGQLYSAPQQSGFQGGQTFAYPPGPSGPRGPQQGYSGPGVARSNSKAMRGPPPARSNSARKSRYAKPARVESLGPGEIRRYLDEAGVDENVAIQDAGAPNYSRRSMTGRRNVFAPSARMSSYGAKHPRSPSIYGAAELNALKSAQAEGFGGGSDPRGNGRSGVQPGRVDPLGAAHQRPQAGPGLAGPRPLNGQMRAGGVGPPPSTYGQAPGPILQSRPPPAAQYQQRPSQGSAGGPGMGLRYPAGPQSQMQAGPRPQQQYAQQHQYRQPQLAQGGGGMRQIL</sequence>
<evidence type="ECO:0000313" key="3">
    <source>
        <dbReference type="EMBL" id="PWN20657.1"/>
    </source>
</evidence>
<feature type="compositionally biased region" description="Low complexity" evidence="1">
    <location>
        <begin position="246"/>
        <end position="256"/>
    </location>
</feature>
<organism evidence="3 4">
    <name type="scientific">Pseudomicrostroma glucosiphilum</name>
    <dbReference type="NCBI Taxonomy" id="1684307"/>
    <lineage>
        <taxon>Eukaryota</taxon>
        <taxon>Fungi</taxon>
        <taxon>Dikarya</taxon>
        <taxon>Basidiomycota</taxon>
        <taxon>Ustilaginomycotina</taxon>
        <taxon>Exobasidiomycetes</taxon>
        <taxon>Microstromatales</taxon>
        <taxon>Microstromatales incertae sedis</taxon>
        <taxon>Pseudomicrostroma</taxon>
    </lineage>
</organism>